<feature type="binding site" evidence="3">
    <location>
        <position position="51"/>
    </location>
    <ligand>
        <name>Fe cation</name>
        <dbReference type="ChEBI" id="CHEBI:24875"/>
    </ligand>
</feature>
<proteinExistence type="inferred from homology"/>
<dbReference type="Proteomes" id="UP000256862">
    <property type="component" value="Chromosome CO2235"/>
</dbReference>
<dbReference type="EMBL" id="OGUS01000128">
    <property type="protein sequence ID" value="SPC16866.1"/>
    <property type="molecule type" value="Genomic_DNA"/>
</dbReference>
<dbReference type="Gene3D" id="3.40.190.10">
    <property type="entry name" value="Periplasmic binding protein-like II"/>
    <property type="match status" value="2"/>
</dbReference>
<reference evidence="5" key="1">
    <citation type="submission" date="2018-01" db="EMBL/GenBank/DDBJ databases">
        <authorList>
            <person name="Clerissi C."/>
        </authorList>
    </citation>
    <scope>NUCLEOTIDE SEQUENCE</scope>
    <source>
        <strain evidence="5">Cupriavidus oxalaticus LMG 2235</strain>
    </source>
</reference>
<keyword evidence="3" id="KW-0408">Iron</keyword>
<dbReference type="Pfam" id="PF13416">
    <property type="entry name" value="SBP_bac_8"/>
    <property type="match status" value="1"/>
</dbReference>
<feature type="chain" id="PRO_5016622534" evidence="4">
    <location>
        <begin position="40"/>
        <end position="358"/>
    </location>
</feature>
<keyword evidence="2 4" id="KW-0732">Signal</keyword>
<dbReference type="GO" id="GO:0046872">
    <property type="term" value="F:metal ion binding"/>
    <property type="evidence" value="ECO:0007669"/>
    <property type="project" value="UniProtKB-KW"/>
</dbReference>
<comment type="similarity">
    <text evidence="1">Belongs to the bacterial solute-binding protein 1 family.</text>
</comment>
<protein>
    <submittedName>
        <fullName evidence="5">Iron uptake protein A1</fullName>
    </submittedName>
</protein>
<evidence type="ECO:0000256" key="1">
    <source>
        <dbReference type="ARBA" id="ARBA00008520"/>
    </source>
</evidence>
<organism evidence="5">
    <name type="scientific">Cupriavidus oxalaticus</name>
    <dbReference type="NCBI Taxonomy" id="96344"/>
    <lineage>
        <taxon>Bacteria</taxon>
        <taxon>Pseudomonadati</taxon>
        <taxon>Pseudomonadota</taxon>
        <taxon>Betaproteobacteria</taxon>
        <taxon>Burkholderiales</taxon>
        <taxon>Burkholderiaceae</taxon>
        <taxon>Cupriavidus</taxon>
    </lineage>
</organism>
<dbReference type="AlphaFoldDB" id="A0A375GDN1"/>
<keyword evidence="3" id="KW-0479">Metal-binding</keyword>
<feature type="binding site" evidence="3">
    <location>
        <position position="238"/>
    </location>
    <ligand>
        <name>Fe cation</name>
        <dbReference type="ChEBI" id="CHEBI:24875"/>
    </ligand>
</feature>
<name>A0A375GDN1_9BURK</name>
<sequence length="358" mass="38991">MLVTAQPCWGAIRVKTTIRTLLPRAAALALLTLPLAAAAQEKVLNLYTARHYQTDEALYANFTKQTGIKVNRIEGQEDPLLERIRNEGANSPADVFITVDIGRLWRAQQAGVFAPVKSKALESRIPANYRDPNGEWFGFSARGRVIAYNKTAVKAGDIATYEDLADPKWKGKVCTRSSGHVYNLSLVSSLIAHDGEARTEQWARGVAANLARAPKGGDTDQLKAVAAGECDVAISNTYYIARLLKSTKPEDKAVADKLGVVWPNQKSQGVHMNISGGGMLKHAPNKEAAVKFLEYLASDEAQRYFADGNNEWPVVQGVKVSNPALDSLGEFKADAINVAELGKYQPQAQKLLDRAGFK</sequence>
<evidence type="ECO:0000256" key="3">
    <source>
        <dbReference type="PIRSR" id="PIRSR002825-1"/>
    </source>
</evidence>
<feature type="signal peptide" evidence="4">
    <location>
        <begin position="1"/>
        <end position="39"/>
    </location>
</feature>
<dbReference type="PANTHER" id="PTHR30006:SF15">
    <property type="entry name" value="IRON-UTILIZATION PERIPLASMIC PROTEIN"/>
    <property type="match status" value="1"/>
</dbReference>
<gene>
    <name evidence="5" type="primary">futA</name>
    <name evidence="5" type="ORF">CO2235_60083</name>
</gene>
<dbReference type="InterPro" id="IPR026045">
    <property type="entry name" value="Ferric-bd"/>
</dbReference>
<dbReference type="PIRSF" id="PIRSF002825">
    <property type="entry name" value="CfbpA"/>
    <property type="match status" value="1"/>
</dbReference>
<feature type="binding site" evidence="3">
    <location>
        <position position="239"/>
    </location>
    <ligand>
        <name>Fe cation</name>
        <dbReference type="ChEBI" id="CHEBI:24875"/>
    </ligand>
</feature>
<comment type="caution">
    <text evidence="5">The sequence shown here is derived from an EMBL/GenBank/DDBJ whole genome shotgun (WGS) entry which is preliminary data.</text>
</comment>
<dbReference type="PANTHER" id="PTHR30006">
    <property type="entry name" value="THIAMINE-BINDING PERIPLASMIC PROTEIN-RELATED"/>
    <property type="match status" value="1"/>
</dbReference>
<accession>A0A375GDN1</accession>
<evidence type="ECO:0000313" key="5">
    <source>
        <dbReference type="EMBL" id="SPC16866.1"/>
    </source>
</evidence>
<dbReference type="SUPFAM" id="SSF53850">
    <property type="entry name" value="Periplasmic binding protein-like II"/>
    <property type="match status" value="1"/>
</dbReference>
<dbReference type="GO" id="GO:0030288">
    <property type="term" value="C:outer membrane-bounded periplasmic space"/>
    <property type="evidence" value="ECO:0007669"/>
    <property type="project" value="TreeGrafter"/>
</dbReference>
<dbReference type="InterPro" id="IPR006059">
    <property type="entry name" value="SBP"/>
</dbReference>
<evidence type="ECO:0000256" key="4">
    <source>
        <dbReference type="SAM" id="SignalP"/>
    </source>
</evidence>
<dbReference type="CDD" id="cd13542">
    <property type="entry name" value="PBP2_FutA1_ilke"/>
    <property type="match status" value="1"/>
</dbReference>
<evidence type="ECO:0000256" key="2">
    <source>
        <dbReference type="ARBA" id="ARBA00022729"/>
    </source>
</evidence>